<keyword evidence="4" id="KW-0319">Glycerol metabolism</keyword>
<dbReference type="InterPro" id="IPR017946">
    <property type="entry name" value="PLC-like_Pdiesterase_TIM-brl"/>
</dbReference>
<evidence type="ECO:0000256" key="1">
    <source>
        <dbReference type="ARBA" id="ARBA00007277"/>
    </source>
</evidence>
<comment type="catalytic activity">
    <reaction evidence="6">
        <text>a sn-glycero-3-phosphodiester + H2O = an alcohol + sn-glycerol 3-phosphate + H(+)</text>
        <dbReference type="Rhea" id="RHEA:12969"/>
        <dbReference type="ChEBI" id="CHEBI:15377"/>
        <dbReference type="ChEBI" id="CHEBI:15378"/>
        <dbReference type="ChEBI" id="CHEBI:30879"/>
        <dbReference type="ChEBI" id="CHEBI:57597"/>
        <dbReference type="ChEBI" id="CHEBI:83408"/>
        <dbReference type="EC" id="3.1.4.46"/>
    </reaction>
</comment>
<keyword evidence="5" id="KW-0378">Hydrolase</keyword>
<dbReference type="GO" id="GO:0008889">
    <property type="term" value="F:glycerophosphodiester phosphodiesterase activity"/>
    <property type="evidence" value="ECO:0007669"/>
    <property type="project" value="UniProtKB-EC"/>
</dbReference>
<comment type="similarity">
    <text evidence="1">Belongs to the glycerophosphoryl diester phosphodiesterase family.</text>
</comment>
<name>A0A7S3J4L1_9SPIT</name>
<feature type="domain" description="GP-PDE" evidence="8">
    <location>
        <begin position="33"/>
        <end position="343"/>
    </location>
</feature>
<dbReference type="SUPFAM" id="SSF51695">
    <property type="entry name" value="PLC-like phosphodiesterases"/>
    <property type="match status" value="1"/>
</dbReference>
<sequence>MKQITLVIALLLFVWSTNALPINCPYFSNSDRPLILAHRGACGELPEHSAAAYTAAYYDGTDFNEPDLQVTKDGKLFIMHNPCMKNTTNIDSIPAFHDRRTNVTFVGKQANFECTDDYLVNDFTFQELIDAGVKLRNRYDTRNPFFNDMFPPMHLEQAIELMLDLNMKSPREDRQFRTGLYIETKQVEFYKTYRNVDIAKILFETLQKYNLDTIDKAQNKLPIILESFEEDSLLYFKQVTDLPLIQLLSYDYHYDLDSISTFAHGVGPSYRYMFSYKDEPFNLDKPSKFIQECHNKDLNVHPWIFQDDFLHYTKNSVDELNVYLTKGVDGVFTEFPQTSLQSIEHLTKIETRRSHNLIEKMLA</sequence>
<gene>
    <name evidence="9" type="ORF">EHAR0213_LOCUS3183</name>
</gene>
<evidence type="ECO:0000256" key="2">
    <source>
        <dbReference type="ARBA" id="ARBA00012247"/>
    </source>
</evidence>
<evidence type="ECO:0000256" key="6">
    <source>
        <dbReference type="ARBA" id="ARBA00047512"/>
    </source>
</evidence>
<accession>A0A7S3J4L1</accession>
<dbReference type="PANTHER" id="PTHR43620">
    <property type="entry name" value="GLYCEROPHOSPHORYL DIESTER PHOSPHODIESTERASE"/>
    <property type="match status" value="1"/>
</dbReference>
<dbReference type="PROSITE" id="PS51704">
    <property type="entry name" value="GP_PDE"/>
    <property type="match status" value="1"/>
</dbReference>
<dbReference type="GO" id="GO:0006629">
    <property type="term" value="P:lipid metabolic process"/>
    <property type="evidence" value="ECO:0007669"/>
    <property type="project" value="InterPro"/>
</dbReference>
<evidence type="ECO:0000313" key="9">
    <source>
        <dbReference type="EMBL" id="CAE0344276.1"/>
    </source>
</evidence>
<dbReference type="Pfam" id="PF03009">
    <property type="entry name" value="GDPD"/>
    <property type="match status" value="1"/>
</dbReference>
<evidence type="ECO:0000256" key="5">
    <source>
        <dbReference type="ARBA" id="ARBA00022801"/>
    </source>
</evidence>
<evidence type="ECO:0000256" key="7">
    <source>
        <dbReference type="SAM" id="SignalP"/>
    </source>
</evidence>
<dbReference type="GO" id="GO:0006071">
    <property type="term" value="P:glycerol metabolic process"/>
    <property type="evidence" value="ECO:0007669"/>
    <property type="project" value="UniProtKB-KW"/>
</dbReference>
<protein>
    <recommendedName>
        <fullName evidence="2">glycerophosphodiester phosphodiesterase</fullName>
        <ecNumber evidence="2">3.1.4.46</ecNumber>
    </recommendedName>
</protein>
<proteinExistence type="inferred from homology"/>
<organism evidence="9">
    <name type="scientific">Euplotes harpa</name>
    <dbReference type="NCBI Taxonomy" id="151035"/>
    <lineage>
        <taxon>Eukaryota</taxon>
        <taxon>Sar</taxon>
        <taxon>Alveolata</taxon>
        <taxon>Ciliophora</taxon>
        <taxon>Intramacronucleata</taxon>
        <taxon>Spirotrichea</taxon>
        <taxon>Hypotrichia</taxon>
        <taxon>Euplotida</taxon>
        <taxon>Euplotidae</taxon>
        <taxon>Euplotes</taxon>
    </lineage>
</organism>
<dbReference type="Gene3D" id="3.20.20.190">
    <property type="entry name" value="Phosphatidylinositol (PI) phosphodiesterase"/>
    <property type="match status" value="1"/>
</dbReference>
<feature type="chain" id="PRO_5030659418" description="glycerophosphodiester phosphodiesterase" evidence="7">
    <location>
        <begin position="20"/>
        <end position="363"/>
    </location>
</feature>
<dbReference type="InterPro" id="IPR030395">
    <property type="entry name" value="GP_PDE_dom"/>
</dbReference>
<dbReference type="EMBL" id="HBII01007194">
    <property type="protein sequence ID" value="CAE0344276.1"/>
    <property type="molecule type" value="Transcribed_RNA"/>
</dbReference>
<reference evidence="9" key="1">
    <citation type="submission" date="2021-01" db="EMBL/GenBank/DDBJ databases">
        <authorList>
            <person name="Corre E."/>
            <person name="Pelletier E."/>
            <person name="Niang G."/>
            <person name="Scheremetjew M."/>
            <person name="Finn R."/>
            <person name="Kale V."/>
            <person name="Holt S."/>
            <person name="Cochrane G."/>
            <person name="Meng A."/>
            <person name="Brown T."/>
            <person name="Cohen L."/>
        </authorList>
    </citation>
    <scope>NUCLEOTIDE SEQUENCE</scope>
    <source>
        <strain evidence="9">FSP1.4</strain>
    </source>
</reference>
<evidence type="ECO:0000259" key="8">
    <source>
        <dbReference type="PROSITE" id="PS51704"/>
    </source>
</evidence>
<evidence type="ECO:0000256" key="4">
    <source>
        <dbReference type="ARBA" id="ARBA00022798"/>
    </source>
</evidence>
<dbReference type="PANTHER" id="PTHR43620:SF7">
    <property type="entry name" value="GLYCEROPHOSPHODIESTER PHOSPHODIESTERASE GDPD5-RELATED"/>
    <property type="match status" value="1"/>
</dbReference>
<dbReference type="EC" id="3.1.4.46" evidence="2"/>
<evidence type="ECO:0000256" key="3">
    <source>
        <dbReference type="ARBA" id="ARBA00022729"/>
    </source>
</evidence>
<dbReference type="AlphaFoldDB" id="A0A7S3J4L1"/>
<feature type="signal peptide" evidence="7">
    <location>
        <begin position="1"/>
        <end position="19"/>
    </location>
</feature>
<keyword evidence="3 7" id="KW-0732">Signal</keyword>